<proteinExistence type="predicted"/>
<reference evidence="3" key="1">
    <citation type="journal article" date="2019" name="Int. J. Syst. Evol. Microbiol.">
        <title>The Global Catalogue of Microorganisms (GCM) 10K type strain sequencing project: providing services to taxonomists for standard genome sequencing and annotation.</title>
        <authorList>
            <consortium name="The Broad Institute Genomics Platform"/>
            <consortium name="The Broad Institute Genome Sequencing Center for Infectious Disease"/>
            <person name="Wu L."/>
            <person name="Ma J."/>
        </authorList>
    </citation>
    <scope>NUCLEOTIDE SEQUENCE [LARGE SCALE GENOMIC DNA]</scope>
    <source>
        <strain evidence="3">KCTC 52438</strain>
    </source>
</reference>
<protein>
    <submittedName>
        <fullName evidence="2">Uncharacterized protein</fullName>
    </submittedName>
</protein>
<evidence type="ECO:0000256" key="1">
    <source>
        <dbReference type="SAM" id="Phobius"/>
    </source>
</evidence>
<keyword evidence="1" id="KW-0472">Membrane</keyword>
<keyword evidence="1" id="KW-1133">Transmembrane helix</keyword>
<feature type="transmembrane region" description="Helical" evidence="1">
    <location>
        <begin position="102"/>
        <end position="123"/>
    </location>
</feature>
<organism evidence="2 3">
    <name type="scientific">Litoribrevibacter euphylliae</name>
    <dbReference type="NCBI Taxonomy" id="1834034"/>
    <lineage>
        <taxon>Bacteria</taxon>
        <taxon>Pseudomonadati</taxon>
        <taxon>Pseudomonadota</taxon>
        <taxon>Gammaproteobacteria</taxon>
        <taxon>Oceanospirillales</taxon>
        <taxon>Oceanospirillaceae</taxon>
        <taxon>Litoribrevibacter</taxon>
    </lineage>
</organism>
<evidence type="ECO:0000313" key="3">
    <source>
        <dbReference type="Proteomes" id="UP001595476"/>
    </source>
</evidence>
<gene>
    <name evidence="2" type="ORF">ACFOEK_19610</name>
</gene>
<keyword evidence="3" id="KW-1185">Reference proteome</keyword>
<feature type="transmembrane region" description="Helical" evidence="1">
    <location>
        <begin position="74"/>
        <end position="95"/>
    </location>
</feature>
<keyword evidence="1" id="KW-0812">Transmembrane</keyword>
<dbReference type="Proteomes" id="UP001595476">
    <property type="component" value="Unassembled WGS sequence"/>
</dbReference>
<feature type="transmembrane region" description="Helical" evidence="1">
    <location>
        <begin position="12"/>
        <end position="31"/>
    </location>
</feature>
<sequence>MSKAVQAQAWYLANLLALPGLSFLVLLYLYLKYVRPYQGVIRDQRDLELSDDQPLATSLTITQAELDASHIRSAFWLSVIGGSTVIGGCGLLFFLTGNNAKAWVMIVLYFTVLHTSFVLWGMFNLAKAWSSKLPFFKLI</sequence>
<comment type="caution">
    <text evidence="2">The sequence shown here is derived from an EMBL/GenBank/DDBJ whole genome shotgun (WGS) entry which is preliminary data.</text>
</comment>
<evidence type="ECO:0000313" key="2">
    <source>
        <dbReference type="EMBL" id="MFC3153256.1"/>
    </source>
</evidence>
<name>A0ABV7HK96_9GAMM</name>
<dbReference type="EMBL" id="JBHRSZ010000009">
    <property type="protein sequence ID" value="MFC3153256.1"/>
    <property type="molecule type" value="Genomic_DNA"/>
</dbReference>
<dbReference type="RefSeq" id="WP_386723180.1">
    <property type="nucleotide sequence ID" value="NZ_JBHRSZ010000009.1"/>
</dbReference>
<accession>A0ABV7HK96</accession>